<dbReference type="InterPro" id="IPR007110">
    <property type="entry name" value="Ig-like_dom"/>
</dbReference>
<proteinExistence type="predicted"/>
<dbReference type="Pfam" id="PF16497">
    <property type="entry name" value="MHC_I_3"/>
    <property type="match status" value="1"/>
</dbReference>
<dbReference type="GO" id="GO:0030884">
    <property type="term" value="F:exogenous lipid antigen binding"/>
    <property type="evidence" value="ECO:0007669"/>
    <property type="project" value="TreeGrafter"/>
</dbReference>
<evidence type="ECO:0000313" key="3">
    <source>
        <dbReference type="Ensembl" id="ENSZLMP00000020127.1"/>
    </source>
</evidence>
<dbReference type="InterPro" id="IPR011161">
    <property type="entry name" value="MHC_I-like_Ag-recog"/>
</dbReference>
<sequence>PSLSSFTFLSPLLPVSFPPCQPLSHVGTFTIQLLQTTTFRKTSFAETEGLGLLEDIKLGFLDKHAWSIHFCQPWVHPALSWEVGKDLKVLVLYRRHRPWLEEGNRSPSCDLCLLSAPPDPFVAQWMAGCMLYPNRTSQAFVYVGYNGQDLLSLNTKNVTWTLSQNTTFSRYVKSLFQKSTVFTETVEIMFNETCVDGMKMLLHYRRAALSAATVFVHSPRLDQLLPVCHASGFYPSPISVAWLQDGQEVPPGPVPNSSPILPKADLTHQLCSVLAVAPRAGHSCICRTWVSCLPIPLVLVVSLFPASLLVVVSQCPLLSPL</sequence>
<dbReference type="InterPro" id="IPR011162">
    <property type="entry name" value="MHC_I/II-like_Ag-recog"/>
</dbReference>
<dbReference type="AlphaFoldDB" id="A0A8D2Q2R0"/>
<dbReference type="GO" id="GO:0001916">
    <property type="term" value="P:positive regulation of T cell mediated cytotoxicity"/>
    <property type="evidence" value="ECO:0007669"/>
    <property type="project" value="TreeGrafter"/>
</dbReference>
<evidence type="ECO:0000256" key="1">
    <source>
        <dbReference type="ARBA" id="ARBA00023180"/>
    </source>
</evidence>
<protein>
    <recommendedName>
        <fullName evidence="2">Ig-like domain-containing protein</fullName>
    </recommendedName>
</protein>
<name>A0A8D2Q2R0_ZOSLA</name>
<dbReference type="PROSITE" id="PS50835">
    <property type="entry name" value="IG_LIKE"/>
    <property type="match status" value="1"/>
</dbReference>
<dbReference type="Gene3D" id="2.60.40.10">
    <property type="entry name" value="Immunoglobulins"/>
    <property type="match status" value="1"/>
</dbReference>
<dbReference type="InterPro" id="IPR003597">
    <property type="entry name" value="Ig_C1-set"/>
</dbReference>
<dbReference type="Proteomes" id="UP000694401">
    <property type="component" value="Unassembled WGS sequence"/>
</dbReference>
<keyword evidence="4" id="KW-1185">Reference proteome</keyword>
<dbReference type="PANTHER" id="PTHR16675">
    <property type="entry name" value="MHC CLASS I-RELATED"/>
    <property type="match status" value="1"/>
</dbReference>
<dbReference type="Ensembl" id="ENSZLMT00000020672.1">
    <property type="protein sequence ID" value="ENSZLMP00000020127.1"/>
    <property type="gene ID" value="ENSZLMG00000013871.1"/>
</dbReference>
<accession>A0A8D2Q2R0</accession>
<dbReference type="GO" id="GO:0048006">
    <property type="term" value="P:antigen processing and presentation, endogenous lipid antigen via MHC class Ib"/>
    <property type="evidence" value="ECO:0007669"/>
    <property type="project" value="TreeGrafter"/>
</dbReference>
<dbReference type="InterPro" id="IPR037055">
    <property type="entry name" value="MHC_I-like_Ag-recog_sf"/>
</dbReference>
<dbReference type="SMART" id="SM00407">
    <property type="entry name" value="IGc1"/>
    <property type="match status" value="1"/>
</dbReference>
<dbReference type="Gene3D" id="3.30.500.10">
    <property type="entry name" value="MHC class I-like antigen recognition-like"/>
    <property type="match status" value="1"/>
</dbReference>
<dbReference type="GO" id="GO:0005615">
    <property type="term" value="C:extracellular space"/>
    <property type="evidence" value="ECO:0007669"/>
    <property type="project" value="TreeGrafter"/>
</dbReference>
<feature type="domain" description="Ig-like" evidence="2">
    <location>
        <begin position="228"/>
        <end position="284"/>
    </location>
</feature>
<reference evidence="3" key="2">
    <citation type="submission" date="2025-09" db="UniProtKB">
        <authorList>
            <consortium name="Ensembl"/>
        </authorList>
    </citation>
    <scope>IDENTIFICATION</scope>
</reference>
<organism evidence="3 4">
    <name type="scientific">Zosterops lateralis melanops</name>
    <dbReference type="NCBI Taxonomy" id="1220523"/>
    <lineage>
        <taxon>Eukaryota</taxon>
        <taxon>Metazoa</taxon>
        <taxon>Chordata</taxon>
        <taxon>Craniata</taxon>
        <taxon>Vertebrata</taxon>
        <taxon>Euteleostomi</taxon>
        <taxon>Archelosauria</taxon>
        <taxon>Archosauria</taxon>
        <taxon>Dinosauria</taxon>
        <taxon>Saurischia</taxon>
        <taxon>Theropoda</taxon>
        <taxon>Coelurosauria</taxon>
        <taxon>Aves</taxon>
        <taxon>Neognathae</taxon>
        <taxon>Neoaves</taxon>
        <taxon>Telluraves</taxon>
        <taxon>Australaves</taxon>
        <taxon>Passeriformes</taxon>
        <taxon>Sylvioidea</taxon>
        <taxon>Zosteropidae</taxon>
        <taxon>Zosterops</taxon>
    </lineage>
</organism>
<evidence type="ECO:0000259" key="2">
    <source>
        <dbReference type="PROSITE" id="PS50835"/>
    </source>
</evidence>
<dbReference type="InterPro" id="IPR050208">
    <property type="entry name" value="MHC_class-I_related"/>
</dbReference>
<dbReference type="Pfam" id="PF07654">
    <property type="entry name" value="C1-set"/>
    <property type="match status" value="1"/>
</dbReference>
<dbReference type="PANTHER" id="PTHR16675:SF160">
    <property type="entry name" value="T-CELL SURFACE GLYCOPROTEIN CD1A"/>
    <property type="match status" value="1"/>
</dbReference>
<evidence type="ECO:0000313" key="4">
    <source>
        <dbReference type="Proteomes" id="UP000694401"/>
    </source>
</evidence>
<dbReference type="SUPFAM" id="SSF54452">
    <property type="entry name" value="MHC antigen-recognition domain"/>
    <property type="match status" value="1"/>
</dbReference>
<dbReference type="GO" id="GO:0071723">
    <property type="term" value="F:lipopeptide binding"/>
    <property type="evidence" value="ECO:0007669"/>
    <property type="project" value="TreeGrafter"/>
</dbReference>
<keyword evidence="1" id="KW-0325">Glycoprotein</keyword>
<dbReference type="InterPro" id="IPR036179">
    <property type="entry name" value="Ig-like_dom_sf"/>
</dbReference>
<dbReference type="SUPFAM" id="SSF48726">
    <property type="entry name" value="Immunoglobulin"/>
    <property type="match status" value="1"/>
</dbReference>
<dbReference type="GO" id="GO:0009897">
    <property type="term" value="C:external side of plasma membrane"/>
    <property type="evidence" value="ECO:0007669"/>
    <property type="project" value="TreeGrafter"/>
</dbReference>
<dbReference type="InterPro" id="IPR013783">
    <property type="entry name" value="Ig-like_fold"/>
</dbReference>
<dbReference type="GO" id="GO:0030883">
    <property type="term" value="F:endogenous lipid antigen binding"/>
    <property type="evidence" value="ECO:0007669"/>
    <property type="project" value="TreeGrafter"/>
</dbReference>
<dbReference type="GO" id="GO:0006955">
    <property type="term" value="P:immune response"/>
    <property type="evidence" value="ECO:0007669"/>
    <property type="project" value="TreeGrafter"/>
</dbReference>
<reference evidence="3" key="1">
    <citation type="submission" date="2025-08" db="UniProtKB">
        <authorList>
            <consortium name="Ensembl"/>
        </authorList>
    </citation>
    <scope>IDENTIFICATION</scope>
</reference>
<dbReference type="GO" id="GO:0048007">
    <property type="term" value="P:antigen processing and presentation, exogenous lipid antigen via MHC class Ib"/>
    <property type="evidence" value="ECO:0007669"/>
    <property type="project" value="TreeGrafter"/>
</dbReference>